<sequence length="140" mass="15620">MDIAVINDQKSDQPKTKIEDFSDDQEQQKSAAALSQQQHSSDSINDPITTKTHEEQQQQQLKQYSNILGNNLVLTLSISPPILIIAGVICLTLLLFKIYWILYSPPQTSIIPQHSAATTPNPDYRIPLSIVTADPKKQPI</sequence>
<name>A0A914YE65_9BILA</name>
<organism evidence="3 4">
    <name type="scientific">Panagrolaimus superbus</name>
    <dbReference type="NCBI Taxonomy" id="310955"/>
    <lineage>
        <taxon>Eukaryota</taxon>
        <taxon>Metazoa</taxon>
        <taxon>Ecdysozoa</taxon>
        <taxon>Nematoda</taxon>
        <taxon>Chromadorea</taxon>
        <taxon>Rhabditida</taxon>
        <taxon>Tylenchina</taxon>
        <taxon>Panagrolaimomorpha</taxon>
        <taxon>Panagrolaimoidea</taxon>
        <taxon>Panagrolaimidae</taxon>
        <taxon>Panagrolaimus</taxon>
    </lineage>
</organism>
<proteinExistence type="predicted"/>
<evidence type="ECO:0000256" key="2">
    <source>
        <dbReference type="SAM" id="Phobius"/>
    </source>
</evidence>
<protein>
    <submittedName>
        <fullName evidence="4">Uncharacterized protein</fullName>
    </submittedName>
</protein>
<keyword evidence="3" id="KW-1185">Reference proteome</keyword>
<reference evidence="4" key="1">
    <citation type="submission" date="2022-11" db="UniProtKB">
        <authorList>
            <consortium name="WormBaseParasite"/>
        </authorList>
    </citation>
    <scope>IDENTIFICATION</scope>
</reference>
<feature type="compositionally biased region" description="Low complexity" evidence="1">
    <location>
        <begin position="28"/>
        <end position="43"/>
    </location>
</feature>
<evidence type="ECO:0000313" key="4">
    <source>
        <dbReference type="WBParaSite" id="PSU_v2.g17584.t1"/>
    </source>
</evidence>
<accession>A0A914YE65</accession>
<keyword evidence="2" id="KW-0812">Transmembrane</keyword>
<feature type="region of interest" description="Disordered" evidence="1">
    <location>
        <begin position="1"/>
        <end position="57"/>
    </location>
</feature>
<feature type="compositionally biased region" description="Basic and acidic residues" evidence="1">
    <location>
        <begin position="9"/>
        <end position="20"/>
    </location>
</feature>
<dbReference type="AlphaFoldDB" id="A0A914YE65"/>
<keyword evidence="2" id="KW-0472">Membrane</keyword>
<dbReference type="WBParaSite" id="PSU_v2.g17584.t1">
    <property type="protein sequence ID" value="PSU_v2.g17584.t1"/>
    <property type="gene ID" value="PSU_v2.g17584"/>
</dbReference>
<evidence type="ECO:0000313" key="3">
    <source>
        <dbReference type="Proteomes" id="UP000887577"/>
    </source>
</evidence>
<dbReference type="Proteomes" id="UP000887577">
    <property type="component" value="Unplaced"/>
</dbReference>
<evidence type="ECO:0000256" key="1">
    <source>
        <dbReference type="SAM" id="MobiDB-lite"/>
    </source>
</evidence>
<keyword evidence="2" id="KW-1133">Transmembrane helix</keyword>
<feature type="transmembrane region" description="Helical" evidence="2">
    <location>
        <begin position="82"/>
        <end position="102"/>
    </location>
</feature>